<feature type="compositionally biased region" description="Polar residues" evidence="1">
    <location>
        <begin position="22"/>
        <end position="36"/>
    </location>
</feature>
<dbReference type="GeneID" id="19240693"/>
<proteinExistence type="predicted"/>
<dbReference type="Proteomes" id="UP000019373">
    <property type="component" value="Unassembled WGS sequence"/>
</dbReference>
<protein>
    <submittedName>
        <fullName evidence="3">Uncharacterized protein</fullName>
    </submittedName>
</protein>
<gene>
    <name evidence="3" type="ORF">EPUS_05745</name>
</gene>
<dbReference type="RefSeq" id="XP_007805668.1">
    <property type="nucleotide sequence ID" value="XM_007807477.1"/>
</dbReference>
<dbReference type="OrthoDB" id="2985014at2759"/>
<evidence type="ECO:0000313" key="3">
    <source>
        <dbReference type="EMBL" id="ERF68684.1"/>
    </source>
</evidence>
<feature type="transmembrane region" description="Helical" evidence="2">
    <location>
        <begin position="77"/>
        <end position="98"/>
    </location>
</feature>
<evidence type="ECO:0000313" key="4">
    <source>
        <dbReference type="Proteomes" id="UP000019373"/>
    </source>
</evidence>
<organism evidence="3 4">
    <name type="scientific">Endocarpon pusillum (strain Z07020 / HMAS-L-300199)</name>
    <name type="common">Lichen-forming fungus</name>
    <dbReference type="NCBI Taxonomy" id="1263415"/>
    <lineage>
        <taxon>Eukaryota</taxon>
        <taxon>Fungi</taxon>
        <taxon>Dikarya</taxon>
        <taxon>Ascomycota</taxon>
        <taxon>Pezizomycotina</taxon>
        <taxon>Eurotiomycetes</taxon>
        <taxon>Chaetothyriomycetidae</taxon>
        <taxon>Verrucariales</taxon>
        <taxon>Verrucariaceae</taxon>
        <taxon>Endocarpon</taxon>
    </lineage>
</organism>
<keyword evidence="2" id="KW-1133">Transmembrane helix</keyword>
<dbReference type="AlphaFoldDB" id="U1HII2"/>
<reference evidence="4" key="1">
    <citation type="journal article" date="2014" name="BMC Genomics">
        <title>Genome characteristics reveal the impact of lichenization on lichen-forming fungus Endocarpon pusillum Hedwig (Verrucariales, Ascomycota).</title>
        <authorList>
            <person name="Wang Y.-Y."/>
            <person name="Liu B."/>
            <person name="Zhang X.-Y."/>
            <person name="Zhou Q.-M."/>
            <person name="Zhang T."/>
            <person name="Li H."/>
            <person name="Yu Y.-F."/>
            <person name="Zhang X.-L."/>
            <person name="Hao X.-Y."/>
            <person name="Wang M."/>
            <person name="Wang L."/>
            <person name="Wei J.-C."/>
        </authorList>
    </citation>
    <scope>NUCLEOTIDE SEQUENCE [LARGE SCALE GENOMIC DNA]</scope>
    <source>
        <strain evidence="4">Z07020 / HMAS-L-300199</strain>
    </source>
</reference>
<keyword evidence="4" id="KW-1185">Reference proteome</keyword>
<feature type="compositionally biased region" description="Low complexity" evidence="1">
    <location>
        <begin position="37"/>
        <end position="59"/>
    </location>
</feature>
<keyword evidence="2" id="KW-0472">Membrane</keyword>
<dbReference type="HOGENOM" id="CLU_2049690_0_0_1"/>
<name>U1HII2_ENDPU</name>
<sequence>MSNKASSSPPTNPTATPPPHSVPTQQRSAKSCADSTCASYPSSRSCTSSTRSTSPTWATPKPAAWKKNTQSRISNQYNIVLSVFFVPYVLTAPFLGILGKKDGPLTRPGDHDVLFSASSR</sequence>
<feature type="compositionally biased region" description="Pro residues" evidence="1">
    <location>
        <begin position="10"/>
        <end position="21"/>
    </location>
</feature>
<evidence type="ECO:0000256" key="2">
    <source>
        <dbReference type="SAM" id="Phobius"/>
    </source>
</evidence>
<evidence type="ECO:0000256" key="1">
    <source>
        <dbReference type="SAM" id="MobiDB-lite"/>
    </source>
</evidence>
<dbReference type="EMBL" id="KE721500">
    <property type="protein sequence ID" value="ERF68684.1"/>
    <property type="molecule type" value="Genomic_DNA"/>
</dbReference>
<keyword evidence="2" id="KW-0812">Transmembrane</keyword>
<accession>U1HII2</accession>
<feature type="region of interest" description="Disordered" evidence="1">
    <location>
        <begin position="1"/>
        <end position="68"/>
    </location>
</feature>